<reference evidence="9" key="3">
    <citation type="submission" date="2025-05" db="UniProtKB">
        <authorList>
            <consortium name="Ensembl"/>
        </authorList>
    </citation>
    <scope>IDENTIFICATION</scope>
</reference>
<comment type="similarity">
    <text evidence="1">Belongs to the peptidase S1 family. Snake venom subfamily.</text>
</comment>
<evidence type="ECO:0000256" key="2">
    <source>
        <dbReference type="ARBA" id="ARBA00022670"/>
    </source>
</evidence>
<sequence>MRAFKRLPGEAPQLLAHRLPPDTSVTMWFLVLCLALSLGGTGAAPAIQSRVVGGWECEKHSHPWQVAVYHFSNVECGGVLVHPQWVLTAAHCISDKYQVWLGRHNLFEDEDTAQFVHVSKSFPHPKFNLSLLKNFTRQEDEDYSHDIMLLRLTEPAEITDAVQVLDLPCDEPEPEVGSICFASGWGSIKPENFSYPDDLQCVDLEIMPNDVCDRAHPQKVTEFMLCAGHLAGGKDTCVGDSGGPLICNGVLQGLISWGHVPCANPNMPSLYLKLQKYIEWIKETMANNP</sequence>
<dbReference type="OrthoDB" id="10061449at2759"/>
<evidence type="ECO:0000256" key="3">
    <source>
        <dbReference type="ARBA" id="ARBA00022801"/>
    </source>
</evidence>
<dbReference type="FunFam" id="2.40.10.10:FF:000010">
    <property type="entry name" value="Kallikrein related peptidase 11"/>
    <property type="match status" value="1"/>
</dbReference>
<dbReference type="InterPro" id="IPR033116">
    <property type="entry name" value="TRYPSIN_SER"/>
</dbReference>
<dbReference type="Ensembl" id="ENSMICT00000068504.1">
    <property type="protein sequence ID" value="ENSMICP00000047577.1"/>
    <property type="gene ID" value="ENSMICG00000030532.2"/>
</dbReference>
<dbReference type="PRINTS" id="PR00722">
    <property type="entry name" value="CHYMOTRYPSIN"/>
</dbReference>
<reference evidence="9" key="1">
    <citation type="submission" date="2007-07" db="EMBL/GenBank/DDBJ databases">
        <authorList>
            <consortium name="The Genome Sequencing Platform"/>
            <consortium name="The Genome Assembly Team"/>
            <person name="Lindblad-Toh K."/>
            <person name="DiPalma F."/>
            <person name="Gnerre S."/>
            <person name="Clamp M."/>
            <person name="Lander E.S."/>
        </authorList>
    </citation>
    <scope>NUCLEOTIDE SEQUENCE [LARGE SCALE GENOMIC DNA]</scope>
</reference>
<proteinExistence type="inferred from homology"/>
<dbReference type="PROSITE" id="PS00135">
    <property type="entry name" value="TRYPSIN_SER"/>
    <property type="match status" value="1"/>
</dbReference>
<dbReference type="AlphaFoldDB" id="A0A8C5Y9L0"/>
<gene>
    <name evidence="9" type="primary">KLK1</name>
</gene>
<dbReference type="GO" id="GO:0031638">
    <property type="term" value="P:zymogen activation"/>
    <property type="evidence" value="ECO:0007669"/>
    <property type="project" value="TreeGrafter"/>
</dbReference>
<dbReference type="GO" id="GO:0005634">
    <property type="term" value="C:nucleus"/>
    <property type="evidence" value="ECO:0007669"/>
    <property type="project" value="Ensembl"/>
</dbReference>
<name>A0A8C5Y9L0_MICMU</name>
<dbReference type="SMART" id="SM00020">
    <property type="entry name" value="Tryp_SPc"/>
    <property type="match status" value="1"/>
</dbReference>
<reference evidence="9" key="2">
    <citation type="submission" date="2016-12" db="EMBL/GenBank/DDBJ databases">
        <title>Mouse lemur reference genome and diversity panel.</title>
        <authorList>
            <person name="Harris R."/>
            <person name="Larsen P."/>
            <person name="Liu Y."/>
            <person name="Hughes D.S."/>
            <person name="Murali S."/>
            <person name="Raveendran M."/>
            <person name="Korchina V."/>
            <person name="Wang M."/>
            <person name="Jhangiani S."/>
            <person name="Bandaranaike D."/>
            <person name="Bellair M."/>
            <person name="Blankenburg K."/>
            <person name="Chao H."/>
            <person name="Dahdouli M."/>
            <person name="Dinh H."/>
            <person name="Doddapaneni H."/>
            <person name="English A."/>
            <person name="Firestine M."/>
            <person name="Gnanaolivu R."/>
            <person name="Gross S."/>
            <person name="Hernandez B."/>
            <person name="Javaid M."/>
            <person name="Jayaseelan J."/>
            <person name="Jones J."/>
            <person name="Khan Z."/>
            <person name="Kovar C."/>
            <person name="Kurapati P."/>
            <person name="Le B."/>
            <person name="Lee S."/>
            <person name="Li M."/>
            <person name="Mathew T."/>
            <person name="Narasimhan A."/>
            <person name="Ngo D."/>
            <person name="Nguyen L."/>
            <person name="Okwuonu G."/>
            <person name="Ongeri F."/>
            <person name="Osuji N."/>
            <person name="Pu L.-L."/>
            <person name="Puazo M."/>
            <person name="Quiroz J."/>
            <person name="Raj R."/>
            <person name="Rajbhandari K."/>
            <person name="Reid J.G."/>
            <person name="Santibanez J."/>
            <person name="Sexton D."/>
            <person name="Skinner E."/>
            <person name="Vee V."/>
            <person name="Weissenberger G."/>
            <person name="Wu Y."/>
            <person name="Xin Y."/>
            <person name="Han Y."/>
            <person name="Campbell C."/>
            <person name="Brown A."/>
            <person name="Sullivan B."/>
            <person name="Shelton J."/>
            <person name="Brown S."/>
            <person name="Dudchenko O."/>
            <person name="Machol I."/>
            <person name="Durand N."/>
            <person name="Shamim M."/>
            <person name="Lieberman A."/>
            <person name="Muzny D.M."/>
            <person name="Richards S."/>
            <person name="Yoder A."/>
            <person name="Worley K.C."/>
            <person name="Rogers J."/>
            <person name="Gibbs R.A."/>
        </authorList>
    </citation>
    <scope>NUCLEOTIDE SEQUENCE [LARGE SCALE GENOMIC DNA]</scope>
</reference>
<dbReference type="InterPro" id="IPR009003">
    <property type="entry name" value="Peptidase_S1_PA"/>
</dbReference>
<dbReference type="EMBL" id="ABDC03026900">
    <property type="status" value="NOT_ANNOTATED_CDS"/>
    <property type="molecule type" value="Genomic_DNA"/>
</dbReference>
<evidence type="ECO:0000256" key="7">
    <source>
        <dbReference type="SAM" id="SignalP"/>
    </source>
</evidence>
<dbReference type="KEGG" id="mmur:105865552"/>
<accession>A0A8C5Y9L0</accession>
<dbReference type="GO" id="GO:0030141">
    <property type="term" value="C:secretory granule"/>
    <property type="evidence" value="ECO:0007669"/>
    <property type="project" value="TreeGrafter"/>
</dbReference>
<keyword evidence="2 6" id="KW-0645">Protease</keyword>
<evidence type="ECO:0000313" key="10">
    <source>
        <dbReference type="Proteomes" id="UP000694394"/>
    </source>
</evidence>
<dbReference type="Gene3D" id="2.40.10.10">
    <property type="entry name" value="Trypsin-like serine proteases"/>
    <property type="match status" value="2"/>
</dbReference>
<dbReference type="GeneID" id="105865552"/>
<evidence type="ECO:0000256" key="4">
    <source>
        <dbReference type="ARBA" id="ARBA00022825"/>
    </source>
</evidence>
<dbReference type="InterPro" id="IPR043504">
    <property type="entry name" value="Peptidase_S1_PA_chymotrypsin"/>
</dbReference>
<dbReference type="GO" id="GO:0004252">
    <property type="term" value="F:serine-type endopeptidase activity"/>
    <property type="evidence" value="ECO:0007669"/>
    <property type="project" value="InterPro"/>
</dbReference>
<dbReference type="GeneTree" id="ENSGT01020000230389"/>
<dbReference type="InterPro" id="IPR001314">
    <property type="entry name" value="Peptidase_S1A"/>
</dbReference>
<feature type="domain" description="Peptidase S1" evidence="8">
    <location>
        <begin position="51"/>
        <end position="286"/>
    </location>
</feature>
<keyword evidence="7" id="KW-0732">Signal</keyword>
<dbReference type="Pfam" id="PF00089">
    <property type="entry name" value="Trypsin"/>
    <property type="match status" value="1"/>
</dbReference>
<keyword evidence="4 6" id="KW-0720">Serine protease</keyword>
<dbReference type="EMBL" id="ABDC03026901">
    <property type="status" value="NOT_ANNOTATED_CDS"/>
    <property type="molecule type" value="Genomic_DNA"/>
</dbReference>
<dbReference type="PROSITE" id="PS00134">
    <property type="entry name" value="TRYPSIN_HIS"/>
    <property type="match status" value="1"/>
</dbReference>
<dbReference type="InterPro" id="IPR001254">
    <property type="entry name" value="Trypsin_dom"/>
</dbReference>
<dbReference type="InterPro" id="IPR018114">
    <property type="entry name" value="TRYPSIN_HIS"/>
</dbReference>
<dbReference type="PANTHER" id="PTHR24271">
    <property type="entry name" value="KALLIKREIN-RELATED"/>
    <property type="match status" value="1"/>
</dbReference>
<feature type="signal peptide" evidence="7">
    <location>
        <begin position="1"/>
        <end position="43"/>
    </location>
</feature>
<dbReference type="SUPFAM" id="SSF50494">
    <property type="entry name" value="Trypsin-like serine proteases"/>
    <property type="match status" value="1"/>
</dbReference>
<dbReference type="GO" id="GO:0003073">
    <property type="term" value="P:regulation of systemic arterial blood pressure"/>
    <property type="evidence" value="ECO:0007669"/>
    <property type="project" value="TreeGrafter"/>
</dbReference>
<organism evidence="9 10">
    <name type="scientific">Microcebus murinus</name>
    <name type="common">Gray mouse lemur</name>
    <name type="synonym">Lemur murinus</name>
    <dbReference type="NCBI Taxonomy" id="30608"/>
    <lineage>
        <taxon>Eukaryota</taxon>
        <taxon>Metazoa</taxon>
        <taxon>Chordata</taxon>
        <taxon>Craniata</taxon>
        <taxon>Vertebrata</taxon>
        <taxon>Euteleostomi</taxon>
        <taxon>Mammalia</taxon>
        <taxon>Eutheria</taxon>
        <taxon>Euarchontoglires</taxon>
        <taxon>Primates</taxon>
        <taxon>Strepsirrhini</taxon>
        <taxon>Lemuriformes</taxon>
        <taxon>Cheirogaleidae</taxon>
        <taxon>Microcebus</taxon>
    </lineage>
</organism>
<protein>
    <submittedName>
        <fullName evidence="9">Kallikrein 1</fullName>
    </submittedName>
</protein>
<keyword evidence="3 6" id="KW-0378">Hydrolase</keyword>
<evidence type="ECO:0000256" key="6">
    <source>
        <dbReference type="RuleBase" id="RU363034"/>
    </source>
</evidence>
<feature type="chain" id="PRO_5044680996" evidence="7">
    <location>
        <begin position="44"/>
        <end position="289"/>
    </location>
</feature>
<keyword evidence="10" id="KW-1185">Reference proteome</keyword>
<dbReference type="PANTHER" id="PTHR24271:SF47">
    <property type="entry name" value="KALLIKREIN-1"/>
    <property type="match status" value="1"/>
</dbReference>
<dbReference type="Proteomes" id="UP000694394">
    <property type="component" value="Chromosome 22"/>
</dbReference>
<evidence type="ECO:0000313" key="9">
    <source>
        <dbReference type="Ensembl" id="ENSMICP00000047577.1"/>
    </source>
</evidence>
<evidence type="ECO:0000259" key="8">
    <source>
        <dbReference type="PROSITE" id="PS50240"/>
    </source>
</evidence>
<dbReference type="CTD" id="3816"/>
<evidence type="ECO:0000256" key="1">
    <source>
        <dbReference type="ARBA" id="ARBA00009228"/>
    </source>
</evidence>
<dbReference type="CDD" id="cd00190">
    <property type="entry name" value="Tryp_SPc"/>
    <property type="match status" value="1"/>
</dbReference>
<keyword evidence="5" id="KW-1015">Disulfide bond</keyword>
<evidence type="ECO:0000256" key="5">
    <source>
        <dbReference type="ARBA" id="ARBA00023157"/>
    </source>
</evidence>
<dbReference type="Ensembl" id="ENSMICT00000035505.2">
    <property type="protein sequence ID" value="ENSMICP00000024944.1"/>
    <property type="gene ID" value="ENSMICG00000030532.2"/>
</dbReference>
<dbReference type="PROSITE" id="PS50240">
    <property type="entry name" value="TRYPSIN_DOM"/>
    <property type="match status" value="1"/>
</dbReference>
<dbReference type="FunFam" id="2.40.10.10:FF:000021">
    <property type="entry name" value="Kallikrein 1"/>
    <property type="match status" value="1"/>
</dbReference>